<dbReference type="Pfam" id="PF01497">
    <property type="entry name" value="Peripla_BP_2"/>
    <property type="match status" value="1"/>
</dbReference>
<evidence type="ECO:0000256" key="5">
    <source>
        <dbReference type="ARBA" id="ARBA00022729"/>
    </source>
</evidence>
<evidence type="ECO:0000256" key="3">
    <source>
        <dbReference type="ARBA" id="ARBA00022448"/>
    </source>
</evidence>
<dbReference type="Gene3D" id="3.40.50.1980">
    <property type="entry name" value="Nitrogenase molybdenum iron protein domain"/>
    <property type="match status" value="2"/>
</dbReference>
<name>A0A6M1S6K2_9HYPH</name>
<accession>A0A6M1S6K2</accession>
<dbReference type="PANTHER" id="PTHR30532:SF1">
    <property type="entry name" value="IRON(3+)-HYDROXAMATE-BINDING PROTEIN FHUD"/>
    <property type="match status" value="1"/>
</dbReference>
<keyword evidence="5" id="KW-0732">Signal</keyword>
<dbReference type="PRINTS" id="PR01715">
    <property type="entry name" value="FERRIBNDNGPP"/>
</dbReference>
<evidence type="ECO:0000313" key="7">
    <source>
        <dbReference type="EMBL" id="NGO65941.1"/>
    </source>
</evidence>
<dbReference type="InterPro" id="IPR002491">
    <property type="entry name" value="ABC_transptr_periplasmic_BD"/>
</dbReference>
<keyword evidence="3" id="KW-0813">Transport</keyword>
<feature type="domain" description="Fe/B12 periplasmic-binding" evidence="6">
    <location>
        <begin position="1"/>
        <end position="255"/>
    </location>
</feature>
<keyword evidence="4" id="KW-0408">Iron</keyword>
<dbReference type="PROSITE" id="PS50983">
    <property type="entry name" value="FE_B12_PBP"/>
    <property type="match status" value="1"/>
</dbReference>
<gene>
    <name evidence="7" type="ORF">G6N76_19915</name>
</gene>
<comment type="subcellular location">
    <subcellularLocation>
        <location evidence="1">Cell envelope</location>
    </subcellularLocation>
</comment>
<dbReference type="GO" id="GO:0030288">
    <property type="term" value="C:outer membrane-bounded periplasmic space"/>
    <property type="evidence" value="ECO:0007669"/>
    <property type="project" value="TreeGrafter"/>
</dbReference>
<protein>
    <submittedName>
        <fullName evidence="7">ABC transporter substrate-binding protein</fullName>
    </submittedName>
</protein>
<evidence type="ECO:0000259" key="6">
    <source>
        <dbReference type="PROSITE" id="PS50983"/>
    </source>
</evidence>
<keyword evidence="4" id="KW-0410">Iron transport</keyword>
<evidence type="ECO:0000256" key="2">
    <source>
        <dbReference type="ARBA" id="ARBA00008814"/>
    </source>
</evidence>
<proteinExistence type="inferred from homology"/>
<reference evidence="7 8" key="1">
    <citation type="submission" date="2020-02" db="EMBL/GenBank/DDBJ databases">
        <title>Genome sequence of the type strain CCBAU10050 of Rhizobium daejeonense.</title>
        <authorList>
            <person name="Gao J."/>
            <person name="Sun J."/>
        </authorList>
    </citation>
    <scope>NUCLEOTIDE SEQUENCE [LARGE SCALE GENOMIC DNA]</scope>
    <source>
        <strain evidence="7 8">CCBAU10050</strain>
    </source>
</reference>
<dbReference type="AlphaFoldDB" id="A0A6M1S6K2"/>
<keyword evidence="8" id="KW-1185">Reference proteome</keyword>
<dbReference type="EMBL" id="JAAKZH010000007">
    <property type="protein sequence ID" value="NGO65941.1"/>
    <property type="molecule type" value="Genomic_DNA"/>
</dbReference>
<dbReference type="Proteomes" id="UP000477849">
    <property type="component" value="Unassembled WGS sequence"/>
</dbReference>
<comment type="caution">
    <text evidence="7">The sequence shown here is derived from an EMBL/GenBank/DDBJ whole genome shotgun (WGS) entry which is preliminary data.</text>
</comment>
<evidence type="ECO:0000256" key="4">
    <source>
        <dbReference type="ARBA" id="ARBA00022496"/>
    </source>
</evidence>
<keyword evidence="4" id="KW-0406">Ion transport</keyword>
<evidence type="ECO:0000256" key="1">
    <source>
        <dbReference type="ARBA" id="ARBA00004196"/>
    </source>
</evidence>
<dbReference type="RefSeq" id="WP_163897728.1">
    <property type="nucleotide sequence ID" value="NZ_CP048425.1"/>
</dbReference>
<comment type="similarity">
    <text evidence="2">Belongs to the bacterial solute-binding protein 8 family.</text>
</comment>
<dbReference type="InterPro" id="IPR051313">
    <property type="entry name" value="Bact_iron-sidero_bind"/>
</dbReference>
<dbReference type="SUPFAM" id="SSF53807">
    <property type="entry name" value="Helical backbone' metal receptor"/>
    <property type="match status" value="1"/>
</dbReference>
<organism evidence="7 8">
    <name type="scientific">Rhizobium daejeonense</name>
    <dbReference type="NCBI Taxonomy" id="240521"/>
    <lineage>
        <taxon>Bacteria</taxon>
        <taxon>Pseudomonadati</taxon>
        <taxon>Pseudomonadota</taxon>
        <taxon>Alphaproteobacteria</taxon>
        <taxon>Hyphomicrobiales</taxon>
        <taxon>Rhizobiaceae</taxon>
        <taxon>Rhizobium/Agrobacterium group</taxon>
        <taxon>Rhizobium</taxon>
    </lineage>
</organism>
<dbReference type="GO" id="GO:1901678">
    <property type="term" value="P:iron coordination entity transport"/>
    <property type="evidence" value="ECO:0007669"/>
    <property type="project" value="UniProtKB-ARBA"/>
</dbReference>
<sequence length="255" mass="27705">MLALGANVVALPELHRYRERVVEPQPQPGTYDLGLRSEPNLELLDSLAPDLIVMHPELETLRPSLNTIATVTVFDPDASGDTDRSDRLSDARQNLNNLARSITMPDAFAASMNAFEAAIAEAATRLRGHDGRPAYIVTLMDTRRALVFGRNSLFQSVFDLFSIENAWDGPTSPYGHTTITLDALAGRPDASLLSIGRESRQLLTSALRSPVVASLPYVRENRAVAIDDVLFYGGLPSAQRFARLASMALSGTASQ</sequence>
<dbReference type="PANTHER" id="PTHR30532">
    <property type="entry name" value="IRON III DICITRATE-BINDING PERIPLASMIC PROTEIN"/>
    <property type="match status" value="1"/>
</dbReference>
<evidence type="ECO:0000313" key="8">
    <source>
        <dbReference type="Proteomes" id="UP000477849"/>
    </source>
</evidence>